<reference evidence="1" key="1">
    <citation type="submission" date="2018-07" db="EMBL/GenBank/DDBJ databases">
        <title>Complete genome sequence of Sphingomonas bisphenolicum strain AO1, a bisphenol A degradative bacterium isolated from Japanese farm field.</title>
        <authorList>
            <person name="Murakami M."/>
            <person name="Koh M."/>
            <person name="Koba S."/>
            <person name="Matsumura Y."/>
        </authorList>
    </citation>
    <scope>NUCLEOTIDE SEQUENCE</scope>
    <source>
        <strain evidence="1">AO1</strain>
    </source>
</reference>
<protein>
    <recommendedName>
        <fullName evidence="3">Integrase</fullName>
    </recommendedName>
</protein>
<evidence type="ECO:0008006" key="3">
    <source>
        <dbReference type="Google" id="ProtNLM"/>
    </source>
</evidence>
<evidence type="ECO:0000313" key="1">
    <source>
        <dbReference type="EMBL" id="BBF68612.1"/>
    </source>
</evidence>
<dbReference type="EMBL" id="AP018817">
    <property type="protein sequence ID" value="BBF68612.1"/>
    <property type="molecule type" value="Genomic_DNA"/>
</dbReference>
<evidence type="ECO:0000313" key="2">
    <source>
        <dbReference type="Proteomes" id="UP001059971"/>
    </source>
</evidence>
<proteinExistence type="predicted"/>
<sequence length="71" mass="7726">MWVSANMATGDTLMALSALALAKAKPREKLYELADGHGLVTPQGGRYWRMNYRFDGKAKTGRSASRPVASP</sequence>
<dbReference type="InterPro" id="IPR038488">
    <property type="entry name" value="Integrase_DNA-bd_sf"/>
</dbReference>
<keyword evidence="2" id="KW-1185">Reference proteome</keyword>
<dbReference type="Gene3D" id="3.30.160.390">
    <property type="entry name" value="Integrase, DNA-binding domain"/>
    <property type="match status" value="1"/>
</dbReference>
<dbReference type="Proteomes" id="UP001059971">
    <property type="component" value="Chromosome 1"/>
</dbReference>
<organism evidence="1 2">
    <name type="scientific">Sphingomonas bisphenolicum</name>
    <dbReference type="NCBI Taxonomy" id="296544"/>
    <lineage>
        <taxon>Bacteria</taxon>
        <taxon>Pseudomonadati</taxon>
        <taxon>Pseudomonadota</taxon>
        <taxon>Alphaproteobacteria</taxon>
        <taxon>Sphingomonadales</taxon>
        <taxon>Sphingomonadaceae</taxon>
        <taxon>Sphingomonas</taxon>
    </lineage>
</organism>
<gene>
    <name evidence="1" type="ORF">SBA_ch1_08120</name>
</gene>
<name>A0ABN5WH70_9SPHN</name>
<accession>A0ABN5WH70</accession>